<comment type="caution">
    <text evidence="3">The sequence shown here is derived from an EMBL/GenBank/DDBJ whole genome shotgun (WGS) entry which is preliminary data.</text>
</comment>
<keyword evidence="1" id="KW-0472">Membrane</keyword>
<sequence length="350" mass="40548">MVRPAGSTTKHLTDADRQRIRTLYHDAKLSQPEIAELTGYTKNQVRTAIRAHSAAVAPRSGRPRVMTAQQEEELVEYVTSSKEGRRASFLRLSCILFSSFFGAYAIRAALRRLSFQRRSARRKPPISETNQQKRLAWAYEHNHWTVEDWRKVLWTDETWITGGHHTKLYVTRRPGEEWDPTCIIEKHQRKRGWMFWGCFSGDRKGPGIFWGKDWGSVNAETYQQYTVPINDGWIRLCQQQYGDNLILMQDGAPAHSAGSTIEDLNDRGVQVIYWPPFSPDLNPIETCWNWMKDYIQEAAGITENPSYDTLRIWVKEAWDALPEHFLSDLLSTMPDRCKAVIEANGMHIKY</sequence>
<dbReference type="InterPro" id="IPR052338">
    <property type="entry name" value="Transposase_5"/>
</dbReference>
<feature type="domain" description="Tc1-like transposase DDE" evidence="2">
    <location>
        <begin position="152"/>
        <end position="297"/>
    </location>
</feature>
<dbReference type="PANTHER" id="PTHR23022:SF119">
    <property type="entry name" value="TC1-LIKE TRANSPOSASE DDE DOMAIN-CONTAINING PROTEIN"/>
    <property type="match status" value="1"/>
</dbReference>
<dbReference type="InterPro" id="IPR038717">
    <property type="entry name" value="Tc1-like_DDE_dom"/>
</dbReference>
<accession>A0A8H6JMZ5</accession>
<dbReference type="GO" id="GO:0003676">
    <property type="term" value="F:nucleic acid binding"/>
    <property type="evidence" value="ECO:0007669"/>
    <property type="project" value="InterPro"/>
</dbReference>
<keyword evidence="1" id="KW-1133">Transmembrane helix</keyword>
<feature type="transmembrane region" description="Helical" evidence="1">
    <location>
        <begin position="89"/>
        <end position="110"/>
    </location>
</feature>
<protein>
    <recommendedName>
        <fullName evidence="2">Tc1-like transposase DDE domain-containing protein</fullName>
    </recommendedName>
</protein>
<dbReference type="Proteomes" id="UP000652219">
    <property type="component" value="Unassembled WGS sequence"/>
</dbReference>
<evidence type="ECO:0000313" key="3">
    <source>
        <dbReference type="EMBL" id="KAF6815833.1"/>
    </source>
</evidence>
<name>A0A8H6JMZ5_9PEZI</name>
<keyword evidence="4" id="KW-1185">Reference proteome</keyword>
<dbReference type="EMBL" id="WIGN01000032">
    <property type="protein sequence ID" value="KAF6815833.1"/>
    <property type="molecule type" value="Genomic_DNA"/>
</dbReference>
<dbReference type="Gene3D" id="3.30.420.10">
    <property type="entry name" value="Ribonuclease H-like superfamily/Ribonuclease H"/>
    <property type="match status" value="1"/>
</dbReference>
<dbReference type="InterPro" id="IPR036397">
    <property type="entry name" value="RNaseH_sf"/>
</dbReference>
<keyword evidence="1" id="KW-0812">Transmembrane</keyword>
<dbReference type="AlphaFoldDB" id="A0A8H6JMZ5"/>
<evidence type="ECO:0000259" key="2">
    <source>
        <dbReference type="Pfam" id="PF13358"/>
    </source>
</evidence>
<dbReference type="SUPFAM" id="SSF46689">
    <property type="entry name" value="Homeodomain-like"/>
    <property type="match status" value="1"/>
</dbReference>
<gene>
    <name evidence="3" type="ORF">CSOJ01_03312</name>
</gene>
<organism evidence="3 4">
    <name type="scientific">Colletotrichum sojae</name>
    <dbReference type="NCBI Taxonomy" id="2175907"/>
    <lineage>
        <taxon>Eukaryota</taxon>
        <taxon>Fungi</taxon>
        <taxon>Dikarya</taxon>
        <taxon>Ascomycota</taxon>
        <taxon>Pezizomycotina</taxon>
        <taxon>Sordariomycetes</taxon>
        <taxon>Hypocreomycetidae</taxon>
        <taxon>Glomerellales</taxon>
        <taxon>Glomerellaceae</taxon>
        <taxon>Colletotrichum</taxon>
        <taxon>Colletotrichum orchidearum species complex</taxon>
    </lineage>
</organism>
<evidence type="ECO:0000313" key="4">
    <source>
        <dbReference type="Proteomes" id="UP000652219"/>
    </source>
</evidence>
<dbReference type="InterPro" id="IPR009057">
    <property type="entry name" value="Homeodomain-like_sf"/>
</dbReference>
<dbReference type="PANTHER" id="PTHR23022">
    <property type="entry name" value="TRANSPOSABLE ELEMENT-RELATED"/>
    <property type="match status" value="1"/>
</dbReference>
<proteinExistence type="predicted"/>
<dbReference type="Pfam" id="PF13358">
    <property type="entry name" value="DDE_3"/>
    <property type="match status" value="1"/>
</dbReference>
<reference evidence="3 4" key="1">
    <citation type="journal article" date="2020" name="Phytopathology">
        <title>Genome Sequence Resources of Colletotrichum truncatum, C. plurivorum, C. musicola, and C. sojae: Four Species Pathogenic to Soybean (Glycine max).</title>
        <authorList>
            <person name="Rogerio F."/>
            <person name="Boufleur T.R."/>
            <person name="Ciampi-Guillardi M."/>
            <person name="Sukno S.A."/>
            <person name="Thon M.R."/>
            <person name="Massola Junior N.S."/>
            <person name="Baroncelli R."/>
        </authorList>
    </citation>
    <scope>NUCLEOTIDE SEQUENCE [LARGE SCALE GENOMIC DNA]</scope>
    <source>
        <strain evidence="3 4">LFN0009</strain>
    </source>
</reference>
<evidence type="ECO:0000256" key="1">
    <source>
        <dbReference type="SAM" id="Phobius"/>
    </source>
</evidence>